<comment type="caution">
    <text evidence="2">The sequence shown here is derived from an EMBL/GenBank/DDBJ whole genome shotgun (WGS) entry which is preliminary data.</text>
</comment>
<protein>
    <submittedName>
        <fullName evidence="2">Uncharacterized protein</fullName>
    </submittedName>
</protein>
<keyword evidence="3" id="KW-1185">Reference proteome</keyword>
<dbReference type="AlphaFoldDB" id="A0A8H6HZY1"/>
<feature type="region of interest" description="Disordered" evidence="1">
    <location>
        <begin position="1"/>
        <end position="26"/>
    </location>
</feature>
<evidence type="ECO:0000313" key="2">
    <source>
        <dbReference type="EMBL" id="KAF6754883.1"/>
    </source>
</evidence>
<feature type="compositionally biased region" description="Basic residues" evidence="1">
    <location>
        <begin position="81"/>
        <end position="90"/>
    </location>
</feature>
<proteinExistence type="predicted"/>
<accession>A0A8H6HZY1</accession>
<evidence type="ECO:0000256" key="1">
    <source>
        <dbReference type="SAM" id="MobiDB-lite"/>
    </source>
</evidence>
<name>A0A8H6HZY1_9AGAR</name>
<sequence>MPVPADGFPGTRRHAQRRLQDGTPPSLNVIICGKGLSRAKALAGNRSVVFSRRLSKLKSRSIHGTQRSSPPTSESPATSRQPRRSRAHGKLIPRRKSIRCVFGIRGENITLSKSFSDLTYRDREHTRRIADIATMLTSRPAFHLHLNTGIHTSAIIPIPYCNRRSRNLWWIILALPRNHFYHAPPSAVQNQPLKLAGVNFASAVISECRPPTAEDSDTFPMPGDADRCTSHGVDIHPSVSLLVID</sequence>
<organism evidence="2 3">
    <name type="scientific">Ephemerocybe angulata</name>
    <dbReference type="NCBI Taxonomy" id="980116"/>
    <lineage>
        <taxon>Eukaryota</taxon>
        <taxon>Fungi</taxon>
        <taxon>Dikarya</taxon>
        <taxon>Basidiomycota</taxon>
        <taxon>Agaricomycotina</taxon>
        <taxon>Agaricomycetes</taxon>
        <taxon>Agaricomycetidae</taxon>
        <taxon>Agaricales</taxon>
        <taxon>Agaricineae</taxon>
        <taxon>Psathyrellaceae</taxon>
        <taxon>Ephemerocybe</taxon>
    </lineage>
</organism>
<reference evidence="2 3" key="1">
    <citation type="submission" date="2020-07" db="EMBL/GenBank/DDBJ databases">
        <title>Comparative genomics of pyrophilous fungi reveals a link between fire events and developmental genes.</title>
        <authorList>
            <consortium name="DOE Joint Genome Institute"/>
            <person name="Steindorff A.S."/>
            <person name="Carver A."/>
            <person name="Calhoun S."/>
            <person name="Stillman K."/>
            <person name="Liu H."/>
            <person name="Lipzen A."/>
            <person name="Pangilinan J."/>
            <person name="Labutti K."/>
            <person name="Bruns T.D."/>
            <person name="Grigoriev I.V."/>
        </authorList>
    </citation>
    <scope>NUCLEOTIDE SEQUENCE [LARGE SCALE GENOMIC DNA]</scope>
    <source>
        <strain evidence="2 3">CBS 144469</strain>
    </source>
</reference>
<dbReference type="EMBL" id="JACGCI010000032">
    <property type="protein sequence ID" value="KAF6754883.1"/>
    <property type="molecule type" value="Genomic_DNA"/>
</dbReference>
<feature type="region of interest" description="Disordered" evidence="1">
    <location>
        <begin position="57"/>
        <end position="90"/>
    </location>
</feature>
<dbReference type="Proteomes" id="UP000521943">
    <property type="component" value="Unassembled WGS sequence"/>
</dbReference>
<gene>
    <name evidence="2" type="ORF">DFP72DRAFT_897895</name>
</gene>
<feature type="compositionally biased region" description="Low complexity" evidence="1">
    <location>
        <begin position="68"/>
        <end position="79"/>
    </location>
</feature>
<evidence type="ECO:0000313" key="3">
    <source>
        <dbReference type="Proteomes" id="UP000521943"/>
    </source>
</evidence>